<organism evidence="2">
    <name type="scientific">Oryza sativa subsp. japonica</name>
    <name type="common">Rice</name>
    <dbReference type="NCBI Taxonomy" id="39947"/>
    <lineage>
        <taxon>Eukaryota</taxon>
        <taxon>Viridiplantae</taxon>
        <taxon>Streptophyta</taxon>
        <taxon>Embryophyta</taxon>
        <taxon>Tracheophyta</taxon>
        <taxon>Spermatophyta</taxon>
        <taxon>Magnoliopsida</taxon>
        <taxon>Liliopsida</taxon>
        <taxon>Poales</taxon>
        <taxon>Poaceae</taxon>
        <taxon>BOP clade</taxon>
        <taxon>Oryzoideae</taxon>
        <taxon>Oryzeae</taxon>
        <taxon>Oryzinae</taxon>
        <taxon>Oryza</taxon>
        <taxon>Oryza sativa</taxon>
    </lineage>
</organism>
<evidence type="ECO:0000256" key="1">
    <source>
        <dbReference type="SAM" id="MobiDB-lite"/>
    </source>
</evidence>
<feature type="region of interest" description="Disordered" evidence="1">
    <location>
        <begin position="65"/>
        <end position="86"/>
    </location>
</feature>
<protein>
    <submittedName>
        <fullName evidence="2">Uncharacterized protein</fullName>
    </submittedName>
</protein>
<proteinExistence type="predicted"/>
<dbReference type="Proteomes" id="UP000817658">
    <property type="component" value="Chromosome 1"/>
</dbReference>
<dbReference type="AlphaFoldDB" id="Q5QM01"/>
<gene>
    <name evidence="2" type="ORF">P0454H12.36</name>
</gene>
<name>Q5QM01_ORYSJ</name>
<accession>Q5QM01</accession>
<sequence>MPVQLSHSSPNPIRTPLPFLLDRGSYSDEGEGEVEAKLWVRWVVKIASRTSEDRVFTRIGPRARVKEGSEEESRVGKESAAVQPSATAFASCGRTESGDLLL</sequence>
<evidence type="ECO:0000313" key="2">
    <source>
        <dbReference type="EMBL" id="BAD73351.1"/>
    </source>
</evidence>
<reference evidence="2" key="1">
    <citation type="journal article" date="2002" name="Nature">
        <title>The genome sequence and structure of rice chromosome 1.</title>
        <authorList>
            <person name="Sasaki T."/>
            <person name="Matsumoto T."/>
            <person name="Yamamoto K."/>
            <person name="Sakata K."/>
            <person name="Baba T."/>
            <person name="Katayose Y."/>
            <person name="Wu J."/>
            <person name="Niimura Y."/>
            <person name="Cheng Z."/>
            <person name="Nagamura Y."/>
            <person name="Antonio B.A."/>
            <person name="Kanamori H."/>
            <person name="Hosokawa S."/>
            <person name="Masukawa M."/>
            <person name="Arikawa K."/>
            <person name="Chiden Y."/>
            <person name="Hayashi M."/>
            <person name="Okamoto M."/>
            <person name="Ando T."/>
            <person name="Aoki H."/>
            <person name="Arita K."/>
            <person name="Hamada M."/>
            <person name="Harada C."/>
            <person name="Hijishita S."/>
            <person name="Honda M."/>
            <person name="Ichikawa Y."/>
            <person name="Idonuma A."/>
            <person name="Iijima M."/>
            <person name="Ikeda M."/>
            <person name="Ikeno M."/>
            <person name="Itoh S."/>
            <person name="Itoh T."/>
            <person name="Itoh Y."/>
            <person name="Itoh Y."/>
            <person name="Iwabuchi A."/>
            <person name="Kamiya K."/>
            <person name="Karasawa W."/>
            <person name="Katagiri S."/>
            <person name="Kikuta A."/>
            <person name="Kobayashi N."/>
            <person name="Kono I."/>
            <person name="Machita K."/>
            <person name="Maehara T."/>
            <person name="Mizuno H."/>
            <person name="Mizubayashi T."/>
            <person name="Mukai Y."/>
            <person name="Nagasaki H."/>
            <person name="Nakashima M."/>
            <person name="Nakama Y."/>
            <person name="Nakamichi Y."/>
            <person name="Nakamura M."/>
            <person name="Namiki N."/>
            <person name="Negishi M."/>
            <person name="Ohta I."/>
            <person name="Ono N."/>
            <person name="Saji S."/>
            <person name="Sakai K."/>
            <person name="Shibata M."/>
            <person name="Shimokawa T."/>
            <person name="Shomura A."/>
            <person name="Song J."/>
            <person name="Takazaki Y."/>
            <person name="Terasawa K."/>
            <person name="Tsuji K."/>
            <person name="Waki K."/>
            <person name="Yamagata H."/>
            <person name="Yamane H."/>
            <person name="Yoshiki S."/>
            <person name="Yoshihara R."/>
            <person name="Yukawa K."/>
            <person name="Zhong H."/>
            <person name="Iwama H."/>
            <person name="Endo T."/>
            <person name="Ito H."/>
            <person name="Hahn J.H."/>
            <person name="Kim H.I."/>
            <person name="Eun M.Y."/>
            <person name="Yano M."/>
            <person name="Jiang J."/>
            <person name="Gojobori T."/>
        </authorList>
    </citation>
    <scope>NUCLEOTIDE SEQUENCE</scope>
</reference>
<dbReference type="EMBL" id="AP003255">
    <property type="protein sequence ID" value="BAD73351.1"/>
    <property type="molecule type" value="Genomic_DNA"/>
</dbReference>
<feature type="compositionally biased region" description="Basic and acidic residues" evidence="1">
    <location>
        <begin position="65"/>
        <end position="77"/>
    </location>
</feature>